<sequence length="97" mass="11129">MLTIIYRRLIICSSINDLDSRKKRPIYHLADLHRRDRHSFATGVHLNRLIIRSIGEVFSIAVGGEFRAWSSCRREIAVDSLVGLAFCKFMVKPSTLI</sequence>
<proteinExistence type="predicted"/>
<reference evidence="1 2" key="1">
    <citation type="submission" date="2022-12" db="EMBL/GenBank/DDBJ databases">
        <title>Chromosome-scale assembly of the Ensete ventricosum genome.</title>
        <authorList>
            <person name="Dussert Y."/>
            <person name="Stocks J."/>
            <person name="Wendawek A."/>
            <person name="Woldeyes F."/>
            <person name="Nichols R.A."/>
            <person name="Borrell J.S."/>
        </authorList>
    </citation>
    <scope>NUCLEOTIDE SEQUENCE [LARGE SCALE GENOMIC DNA]</scope>
    <source>
        <strain evidence="2">cv. Maze</strain>
        <tissue evidence="1">Seeds</tissue>
    </source>
</reference>
<dbReference type="AlphaFoldDB" id="A0AAV8RLK1"/>
<organism evidence="1 2">
    <name type="scientific">Ensete ventricosum</name>
    <name type="common">Abyssinian banana</name>
    <name type="synonym">Musa ensete</name>
    <dbReference type="NCBI Taxonomy" id="4639"/>
    <lineage>
        <taxon>Eukaryota</taxon>
        <taxon>Viridiplantae</taxon>
        <taxon>Streptophyta</taxon>
        <taxon>Embryophyta</taxon>
        <taxon>Tracheophyta</taxon>
        <taxon>Spermatophyta</taxon>
        <taxon>Magnoliopsida</taxon>
        <taxon>Liliopsida</taxon>
        <taxon>Zingiberales</taxon>
        <taxon>Musaceae</taxon>
        <taxon>Ensete</taxon>
    </lineage>
</organism>
<gene>
    <name evidence="1" type="ORF">OPV22_011795</name>
</gene>
<dbReference type="Proteomes" id="UP001222027">
    <property type="component" value="Unassembled WGS sequence"/>
</dbReference>
<accession>A0AAV8RLK1</accession>
<name>A0AAV8RLK1_ENSVE</name>
<evidence type="ECO:0000313" key="1">
    <source>
        <dbReference type="EMBL" id="KAJ8501243.1"/>
    </source>
</evidence>
<protein>
    <submittedName>
        <fullName evidence="1">Uncharacterized protein</fullName>
    </submittedName>
</protein>
<keyword evidence="2" id="KW-1185">Reference proteome</keyword>
<comment type="caution">
    <text evidence="1">The sequence shown here is derived from an EMBL/GenBank/DDBJ whole genome shotgun (WGS) entry which is preliminary data.</text>
</comment>
<evidence type="ECO:0000313" key="2">
    <source>
        <dbReference type="Proteomes" id="UP001222027"/>
    </source>
</evidence>
<dbReference type="EMBL" id="JAQQAF010000003">
    <property type="protein sequence ID" value="KAJ8501243.1"/>
    <property type="molecule type" value="Genomic_DNA"/>
</dbReference>